<evidence type="ECO:0000256" key="6">
    <source>
        <dbReference type="RuleBase" id="RU367087"/>
    </source>
</evidence>
<sequence>MFVIKKTPLIINSYFCTLELRIYNNKTLITMVKKIMENKVEEEEKGEAQQLKKRKGKDVFPFGNYKNYYGYRIGQGLNEDPRFKVLKKEWFEGKDCLDIGCNSGIITIQIAQKFNCRSILGIDIDSNRVADAYWHLRKIVRTEHNEKRRANASRVEVIEKGDGLEKNVTAAQEEKKAISRNCSPAERNLFDIVSFKQENFVHGRDSPEKYYDAILCLSVTKWIHLNWGDDGLITLFMRIWKLLRPGGIFVLEPQPWVSYEKNRRVSETTATNFQNIKLYPKEFQEILLDKIGFRTVEDIGSGGTMTKCSPELSVISSEEDSDTLVGCFVLDSFIKTVLIHLTRTDVSTSSCMVRQQYQSSSHWQGWLESTIRNPDPGIVLTKAVGVLKDLNSREAPSW</sequence>
<dbReference type="InterPro" id="IPR010675">
    <property type="entry name" value="Bin3_C"/>
</dbReference>
<protein>
    <recommendedName>
        <fullName evidence="6">RNA methyltransferase</fullName>
        <ecNumber evidence="6">2.1.1.-</ecNumber>
    </recommendedName>
</protein>
<name>A0A2H5PC27_CITUN</name>
<dbReference type="PROSITE" id="PS51515">
    <property type="entry name" value="BIN3_SAM"/>
    <property type="match status" value="1"/>
</dbReference>
<evidence type="ECO:0000313" key="9">
    <source>
        <dbReference type="Proteomes" id="UP000236630"/>
    </source>
</evidence>
<comment type="caution">
    <text evidence="8">The sequence shown here is derived from an EMBL/GenBank/DDBJ whole genome shotgun (WGS) entry which is preliminary data.</text>
</comment>
<evidence type="ECO:0000256" key="5">
    <source>
        <dbReference type="PROSITE-ProRule" id="PRU00848"/>
    </source>
</evidence>
<dbReference type="PANTHER" id="PTHR12315:SF0">
    <property type="entry name" value="7SK SNRNA METHYLPHOSPHATE CAPPING ENZYME"/>
    <property type="match status" value="1"/>
</dbReference>
<reference evidence="8 9" key="1">
    <citation type="journal article" date="2017" name="Front. Genet.">
        <title>Draft sequencing of the heterozygous diploid genome of Satsuma (Citrus unshiu Marc.) using a hybrid assembly approach.</title>
        <authorList>
            <person name="Shimizu T."/>
            <person name="Tanizawa Y."/>
            <person name="Mochizuki T."/>
            <person name="Nagasaki H."/>
            <person name="Yoshioka T."/>
            <person name="Toyoda A."/>
            <person name="Fujiyama A."/>
            <person name="Kaminuma E."/>
            <person name="Nakamura Y."/>
        </authorList>
    </citation>
    <scope>NUCLEOTIDE SEQUENCE [LARGE SCALE GENOMIC DNA]</scope>
    <source>
        <strain evidence="9">cv. Miyagawa wase</strain>
    </source>
</reference>
<dbReference type="STRING" id="55188.A0A2H5PC27"/>
<keyword evidence="2 6" id="KW-0489">Methyltransferase</keyword>
<evidence type="ECO:0000256" key="4">
    <source>
        <dbReference type="ARBA" id="ARBA00022691"/>
    </source>
</evidence>
<comment type="similarity">
    <text evidence="1 6">Belongs to the methyltransferase superfamily.</text>
</comment>
<dbReference type="InterPro" id="IPR024160">
    <property type="entry name" value="BIN3_SAM-bd_dom"/>
</dbReference>
<dbReference type="GO" id="GO:0008173">
    <property type="term" value="F:RNA methyltransferase activity"/>
    <property type="evidence" value="ECO:0007669"/>
    <property type="project" value="UniProtKB-UniRule"/>
</dbReference>
<organism evidence="8 9">
    <name type="scientific">Citrus unshiu</name>
    <name type="common">Satsuma mandarin</name>
    <name type="synonym">Citrus nobilis var. unshiu</name>
    <dbReference type="NCBI Taxonomy" id="55188"/>
    <lineage>
        <taxon>Eukaryota</taxon>
        <taxon>Viridiplantae</taxon>
        <taxon>Streptophyta</taxon>
        <taxon>Embryophyta</taxon>
        <taxon>Tracheophyta</taxon>
        <taxon>Spermatophyta</taxon>
        <taxon>Magnoliopsida</taxon>
        <taxon>eudicotyledons</taxon>
        <taxon>Gunneridae</taxon>
        <taxon>Pentapetalae</taxon>
        <taxon>rosids</taxon>
        <taxon>malvids</taxon>
        <taxon>Sapindales</taxon>
        <taxon>Rutaceae</taxon>
        <taxon>Aurantioideae</taxon>
        <taxon>Citrus</taxon>
    </lineage>
</organism>
<keyword evidence="9" id="KW-1185">Reference proteome</keyword>
<dbReference type="GO" id="GO:0032259">
    <property type="term" value="P:methylation"/>
    <property type="evidence" value="ECO:0007669"/>
    <property type="project" value="UniProtKB-KW"/>
</dbReference>
<dbReference type="Pfam" id="PF06859">
    <property type="entry name" value="Bin3"/>
    <property type="match status" value="1"/>
</dbReference>
<evidence type="ECO:0000259" key="7">
    <source>
        <dbReference type="PROSITE" id="PS51515"/>
    </source>
</evidence>
<accession>A0A2H5PC27</accession>
<dbReference type="CDD" id="cd02440">
    <property type="entry name" value="AdoMet_MTases"/>
    <property type="match status" value="1"/>
</dbReference>
<dbReference type="InterPro" id="IPR029063">
    <property type="entry name" value="SAM-dependent_MTases_sf"/>
</dbReference>
<dbReference type="Proteomes" id="UP000236630">
    <property type="component" value="Unassembled WGS sequence"/>
</dbReference>
<dbReference type="EMBL" id="BDQV01000054">
    <property type="protein sequence ID" value="GAY49615.1"/>
    <property type="molecule type" value="Genomic_DNA"/>
</dbReference>
<dbReference type="PANTHER" id="PTHR12315">
    <property type="entry name" value="BICOID-INTERACTING PROTEIN RELATED"/>
    <property type="match status" value="1"/>
</dbReference>
<evidence type="ECO:0000313" key="8">
    <source>
        <dbReference type="EMBL" id="GAY49615.1"/>
    </source>
</evidence>
<gene>
    <name evidence="8" type="ORF">CUMW_120470</name>
</gene>
<evidence type="ECO:0000256" key="1">
    <source>
        <dbReference type="ARBA" id="ARBA00008361"/>
    </source>
</evidence>
<evidence type="ECO:0000256" key="2">
    <source>
        <dbReference type="ARBA" id="ARBA00022603"/>
    </source>
</evidence>
<feature type="domain" description="Bin3-type SAM" evidence="7">
    <location>
        <begin position="80"/>
        <end position="322"/>
    </location>
</feature>
<dbReference type="GO" id="GO:0017069">
    <property type="term" value="F:snRNA binding"/>
    <property type="evidence" value="ECO:0007669"/>
    <property type="project" value="TreeGrafter"/>
</dbReference>
<dbReference type="GO" id="GO:0040031">
    <property type="term" value="P:snRNA modification"/>
    <property type="evidence" value="ECO:0007669"/>
    <property type="project" value="TreeGrafter"/>
</dbReference>
<evidence type="ECO:0000256" key="3">
    <source>
        <dbReference type="ARBA" id="ARBA00022679"/>
    </source>
</evidence>
<proteinExistence type="inferred from homology"/>
<keyword evidence="3 6" id="KW-0808">Transferase</keyword>
<dbReference type="AlphaFoldDB" id="A0A2H5PC27"/>
<dbReference type="GO" id="GO:0008171">
    <property type="term" value="F:O-methyltransferase activity"/>
    <property type="evidence" value="ECO:0007669"/>
    <property type="project" value="UniProtKB-UniRule"/>
</dbReference>
<dbReference type="SUPFAM" id="SSF53335">
    <property type="entry name" value="S-adenosyl-L-methionine-dependent methyltransferases"/>
    <property type="match status" value="1"/>
</dbReference>
<dbReference type="EC" id="2.1.1.-" evidence="6"/>
<keyword evidence="4 5" id="KW-0949">S-adenosyl-L-methionine</keyword>
<dbReference type="Gene3D" id="3.40.50.150">
    <property type="entry name" value="Vaccinia Virus protein VP39"/>
    <property type="match status" value="1"/>
</dbReference>
<dbReference type="InterPro" id="IPR039772">
    <property type="entry name" value="Bin3-like"/>
</dbReference>